<evidence type="ECO:0000313" key="3">
    <source>
        <dbReference type="EMBL" id="CAC5420121.1"/>
    </source>
</evidence>
<evidence type="ECO:0000256" key="1">
    <source>
        <dbReference type="SAM" id="Coils"/>
    </source>
</evidence>
<evidence type="ECO:0000259" key="2">
    <source>
        <dbReference type="PROSITE" id="PS50304"/>
    </source>
</evidence>
<accession>A0A6J8EM39</accession>
<feature type="domain" description="Tudor" evidence="2">
    <location>
        <begin position="155"/>
        <end position="194"/>
    </location>
</feature>
<evidence type="ECO:0000313" key="4">
    <source>
        <dbReference type="Proteomes" id="UP000507470"/>
    </source>
</evidence>
<dbReference type="AlphaFoldDB" id="A0A6J8EM39"/>
<dbReference type="InterPro" id="IPR002999">
    <property type="entry name" value="Tudor"/>
</dbReference>
<dbReference type="Proteomes" id="UP000507470">
    <property type="component" value="Unassembled WGS sequence"/>
</dbReference>
<reference evidence="3 4" key="1">
    <citation type="submission" date="2020-06" db="EMBL/GenBank/DDBJ databases">
        <authorList>
            <person name="Li R."/>
            <person name="Bekaert M."/>
        </authorList>
    </citation>
    <scope>NUCLEOTIDE SEQUENCE [LARGE SCALE GENOMIC DNA]</scope>
    <source>
        <strain evidence="4">wild</strain>
    </source>
</reference>
<keyword evidence="4" id="KW-1185">Reference proteome</keyword>
<dbReference type="OrthoDB" id="10424345at2759"/>
<name>A0A6J8EM39_MYTCO</name>
<sequence length="194" mass="22196">MIAKIYHETITIMVFHLTSRGPFGSSFREKIFVAALPTSCFDLVEELDQSFKDGHVRTSFKKTVMTAGVFQCLVGSHSEDNILQILNQLNYGEISLTNFRMKAKELKEEEKEDSAMKEIELVRLRREVQRLKTENSRLTTIVQPEVSENLTEISGPSVGALVMARWSPDKVYYEAKVLSITKRGNNCILYYFSE</sequence>
<dbReference type="EMBL" id="CACVKT020009075">
    <property type="protein sequence ID" value="CAC5420121.1"/>
    <property type="molecule type" value="Genomic_DNA"/>
</dbReference>
<dbReference type="PROSITE" id="PS50304">
    <property type="entry name" value="TUDOR"/>
    <property type="match status" value="1"/>
</dbReference>
<keyword evidence="1" id="KW-0175">Coiled coil</keyword>
<dbReference type="SUPFAM" id="SSF63748">
    <property type="entry name" value="Tudor/PWWP/MBT"/>
    <property type="match status" value="1"/>
</dbReference>
<gene>
    <name evidence="3" type="ORF">MCOR_52384</name>
</gene>
<feature type="coiled-coil region" evidence="1">
    <location>
        <begin position="107"/>
        <end position="141"/>
    </location>
</feature>
<organism evidence="3 4">
    <name type="scientific">Mytilus coruscus</name>
    <name type="common">Sea mussel</name>
    <dbReference type="NCBI Taxonomy" id="42192"/>
    <lineage>
        <taxon>Eukaryota</taxon>
        <taxon>Metazoa</taxon>
        <taxon>Spiralia</taxon>
        <taxon>Lophotrochozoa</taxon>
        <taxon>Mollusca</taxon>
        <taxon>Bivalvia</taxon>
        <taxon>Autobranchia</taxon>
        <taxon>Pteriomorphia</taxon>
        <taxon>Mytilida</taxon>
        <taxon>Mytiloidea</taxon>
        <taxon>Mytilidae</taxon>
        <taxon>Mytilinae</taxon>
        <taxon>Mytilus</taxon>
    </lineage>
</organism>
<dbReference type="Gene3D" id="2.30.30.140">
    <property type="match status" value="1"/>
</dbReference>
<proteinExistence type="predicted"/>
<protein>
    <recommendedName>
        <fullName evidence="2">Tudor domain-containing protein</fullName>
    </recommendedName>
</protein>